<dbReference type="Pfam" id="PF09133">
    <property type="entry name" value="SANTA"/>
    <property type="match status" value="2"/>
</dbReference>
<dbReference type="GO" id="GO:0000775">
    <property type="term" value="C:chromosome, centromeric region"/>
    <property type="evidence" value="ECO:0007669"/>
    <property type="project" value="TreeGrafter"/>
</dbReference>
<name>A0A915B3H4_PARUN</name>
<organism evidence="3 5">
    <name type="scientific">Parascaris univalens</name>
    <name type="common">Nematode worm</name>
    <dbReference type="NCBI Taxonomy" id="6257"/>
    <lineage>
        <taxon>Eukaryota</taxon>
        <taxon>Metazoa</taxon>
        <taxon>Ecdysozoa</taxon>
        <taxon>Nematoda</taxon>
        <taxon>Chromadorea</taxon>
        <taxon>Rhabditida</taxon>
        <taxon>Spirurina</taxon>
        <taxon>Ascaridomorpha</taxon>
        <taxon>Ascaridoidea</taxon>
        <taxon>Ascarididae</taxon>
        <taxon>Parascaris</taxon>
    </lineage>
</organism>
<accession>A0A915B3H4</accession>
<feature type="region of interest" description="Disordered" evidence="1">
    <location>
        <begin position="519"/>
        <end position="655"/>
    </location>
</feature>
<sequence length="925" mass="103376">MAATQPGNLIASKNPDIVGLKLWIFKLVWDEFAVCVEGYRAKDEGELELCNWRSTPVVQRVNSRVLLTRSGTKYVLQGIVDEESLLALGYPRVLIDQFKDGFPPNWDDILHQYHHSLTKNNLMNSSQWFITSSMCGSTTAWNKSSIAGTVLGELQPKQVSRRRSSALLVRQGQHNVASEKIIEEEERGTSKPIESSQLKKINHRNEECKSSREQTCDESEKSKEKVSGTADEVFKVPKSPLAIARSLPAVKLYNWTVLFAISDLGYSTLFADFGLVIEGYREAEQCDWKTSCIVAVRDGRHVETASTVYELAGPINTMVAAQQGYPKEFVAHFLNGFPDDWHAVISKFFATYVKPHMELEERRRSAAQPSRGVTERDSGAWSVDGESDGSDVDTNTSARDDSAQSPSSFESSKIKPPRASNGANKRAAPRMAGKASPWRKRIASRKPSKKMTVKGQQRRSVEKESMVRTSRSGRVVKRPLARWAGERIVYDVNGEPVKAVGITTESMMTNGGGIETSAVMNHLGLSPPTGPKQHEKGSFDLPLQKTRKKKKRPLVTYSSSQPSSDEDYMQYARESPTPFHRKPHKQTWHVISSSPEEEERREGGSRKARKRKQKDTKKSSKGKGIVRKRSSKQVPAGQCGKEKQTGRPITDEVSSMVDDALSDNVEESITIAESDASDVRTSERANFEGVLETKTHDAPRCWRRDEIDRLKLAVRAIKPREDSDWVKVASSLGGRDAADCLAEAQKKLGWKPQKRLTRLEEDRQLEKLACAAGKAKVGTISYQVKAQRFTRKYVMAGGESDFFEDAMDLDTGTMMTTMPSVVEFDPDDSLLNVVRTPGDAEIKHSNRHEFIPDLASPNESPPGRSRLSPTLFAVDSAERDRRERYVRRLLKDKSYNSSHLNASSVNVSKGCARRNYKLNIPSSTI</sequence>
<feature type="region of interest" description="Disordered" evidence="1">
    <location>
        <begin position="183"/>
        <end position="224"/>
    </location>
</feature>
<dbReference type="InterPro" id="IPR039110">
    <property type="entry name" value="KNL2-like"/>
</dbReference>
<feature type="domain" description="SANTA" evidence="2">
    <location>
        <begin position="250"/>
        <end position="343"/>
    </location>
</feature>
<dbReference type="InterPro" id="IPR015216">
    <property type="entry name" value="SANTA"/>
</dbReference>
<feature type="compositionally biased region" description="Basic and acidic residues" evidence="1">
    <location>
        <begin position="203"/>
        <end position="224"/>
    </location>
</feature>
<dbReference type="Gene3D" id="1.10.10.60">
    <property type="entry name" value="Homeodomain-like"/>
    <property type="match status" value="1"/>
</dbReference>
<feature type="compositionally biased region" description="Basic residues" evidence="1">
    <location>
        <begin position="606"/>
        <end position="631"/>
    </location>
</feature>
<feature type="compositionally biased region" description="Basic residues" evidence="1">
    <location>
        <begin position="437"/>
        <end position="452"/>
    </location>
</feature>
<reference evidence="4 5" key="1">
    <citation type="submission" date="2022-11" db="UniProtKB">
        <authorList>
            <consortium name="WormBaseParasite"/>
        </authorList>
    </citation>
    <scope>IDENTIFICATION</scope>
</reference>
<feature type="domain" description="SANTA" evidence="2">
    <location>
        <begin position="18"/>
        <end position="108"/>
    </location>
</feature>
<dbReference type="AlphaFoldDB" id="A0A915B3H4"/>
<protein>
    <submittedName>
        <fullName evidence="4 5">SANTA domain-containing protein</fullName>
    </submittedName>
</protein>
<feature type="region of interest" description="Disordered" evidence="1">
    <location>
        <begin position="850"/>
        <end position="869"/>
    </location>
</feature>
<dbReference type="WBParaSite" id="PgR025_g085_t07">
    <property type="protein sequence ID" value="PgR025_g085_t07"/>
    <property type="gene ID" value="PgR025_g085"/>
</dbReference>
<evidence type="ECO:0000313" key="4">
    <source>
        <dbReference type="WBParaSite" id="PgR025_g085_t07"/>
    </source>
</evidence>
<evidence type="ECO:0000259" key="2">
    <source>
        <dbReference type="Pfam" id="PF09133"/>
    </source>
</evidence>
<feature type="region of interest" description="Disordered" evidence="1">
    <location>
        <begin position="362"/>
        <end position="470"/>
    </location>
</feature>
<keyword evidence="3" id="KW-1185">Reference proteome</keyword>
<dbReference type="WBParaSite" id="PgR025_g085_t08">
    <property type="protein sequence ID" value="PgR025_g085_t08"/>
    <property type="gene ID" value="PgR025_g085"/>
</dbReference>
<dbReference type="Proteomes" id="UP000887569">
    <property type="component" value="Unplaced"/>
</dbReference>
<evidence type="ECO:0000256" key="1">
    <source>
        <dbReference type="SAM" id="MobiDB-lite"/>
    </source>
</evidence>
<proteinExistence type="predicted"/>
<dbReference type="PANTHER" id="PTHR16124">
    <property type="entry name" value="MIS18-BINDING PROTEIN 1"/>
    <property type="match status" value="1"/>
</dbReference>
<evidence type="ECO:0000313" key="3">
    <source>
        <dbReference type="Proteomes" id="UP000887569"/>
    </source>
</evidence>
<evidence type="ECO:0000313" key="5">
    <source>
        <dbReference type="WBParaSite" id="PgR025_g085_t08"/>
    </source>
</evidence>
<dbReference type="PANTHER" id="PTHR16124:SF3">
    <property type="entry name" value="MIS18-BINDING PROTEIN 1"/>
    <property type="match status" value="1"/>
</dbReference>